<organism evidence="13 14">
    <name type="scientific">Amanita thiersii Skay4041</name>
    <dbReference type="NCBI Taxonomy" id="703135"/>
    <lineage>
        <taxon>Eukaryota</taxon>
        <taxon>Fungi</taxon>
        <taxon>Dikarya</taxon>
        <taxon>Basidiomycota</taxon>
        <taxon>Agaricomycotina</taxon>
        <taxon>Agaricomycetes</taxon>
        <taxon>Agaricomycetidae</taxon>
        <taxon>Agaricales</taxon>
        <taxon>Pluteineae</taxon>
        <taxon>Amanitaceae</taxon>
        <taxon>Amanita</taxon>
    </lineage>
</organism>
<evidence type="ECO:0000256" key="4">
    <source>
        <dbReference type="ARBA" id="ARBA00022771"/>
    </source>
</evidence>
<dbReference type="Proteomes" id="UP000242287">
    <property type="component" value="Unassembled WGS sequence"/>
</dbReference>
<dbReference type="InterPro" id="IPR048538">
    <property type="entry name" value="Rrn7_cyclin_C"/>
</dbReference>
<dbReference type="STRING" id="703135.A0A2A9NY19"/>
<evidence type="ECO:0000256" key="6">
    <source>
        <dbReference type="ARBA" id="ARBA00023015"/>
    </source>
</evidence>
<evidence type="ECO:0000259" key="11">
    <source>
        <dbReference type="Pfam" id="PF20644"/>
    </source>
</evidence>
<evidence type="ECO:0000313" key="13">
    <source>
        <dbReference type="EMBL" id="PFH52800.1"/>
    </source>
</evidence>
<evidence type="ECO:0000313" key="14">
    <source>
        <dbReference type="Proteomes" id="UP000242287"/>
    </source>
</evidence>
<keyword evidence="9" id="KW-0539">Nucleus</keyword>
<feature type="domain" description="Rrn7/TAF1B N-terminal cyclin" evidence="11">
    <location>
        <begin position="86"/>
        <end position="253"/>
    </location>
</feature>
<dbReference type="PANTHER" id="PTHR31576">
    <property type="entry name" value="TATA BOX-BINDING PROTEIN-ASSOCIATED FACTOR RNA POLYMERASE I SUBUNIT B"/>
    <property type="match status" value="1"/>
</dbReference>
<evidence type="ECO:0000256" key="10">
    <source>
        <dbReference type="SAM" id="MobiDB-lite"/>
    </source>
</evidence>
<keyword evidence="3" id="KW-0479">Metal-binding</keyword>
<accession>A0A2A9NY19</accession>
<evidence type="ECO:0000256" key="3">
    <source>
        <dbReference type="ARBA" id="ARBA00022723"/>
    </source>
</evidence>
<dbReference type="InterPro" id="IPR048540">
    <property type="entry name" value="Rrn7_cyclin_N"/>
</dbReference>
<keyword evidence="14" id="KW-1185">Reference proteome</keyword>
<dbReference type="PANTHER" id="PTHR31576:SF2">
    <property type="entry name" value="TATA BOX-BINDING PROTEIN-ASSOCIATED FACTOR RNA POLYMERASE I SUBUNIT B"/>
    <property type="match status" value="1"/>
</dbReference>
<dbReference type="GO" id="GO:0008270">
    <property type="term" value="F:zinc ion binding"/>
    <property type="evidence" value="ECO:0007669"/>
    <property type="project" value="UniProtKB-KW"/>
</dbReference>
<evidence type="ECO:0000256" key="2">
    <source>
        <dbReference type="ARBA" id="ARBA00006899"/>
    </source>
</evidence>
<evidence type="ECO:0000256" key="5">
    <source>
        <dbReference type="ARBA" id="ARBA00022833"/>
    </source>
</evidence>
<dbReference type="Pfam" id="PF20645">
    <property type="entry name" value="Rrn7_cyclin_C"/>
    <property type="match status" value="1"/>
</dbReference>
<evidence type="ECO:0000259" key="12">
    <source>
        <dbReference type="Pfam" id="PF20645"/>
    </source>
</evidence>
<keyword evidence="7" id="KW-0238">DNA-binding</keyword>
<protein>
    <recommendedName>
        <fullName evidence="15">RRN7-type domain-containing protein</fullName>
    </recommendedName>
</protein>
<keyword evidence="4" id="KW-0863">Zinc-finger</keyword>
<gene>
    <name evidence="13" type="ORF">AMATHDRAFT_73927</name>
</gene>
<keyword evidence="6" id="KW-0805">Transcription regulation</keyword>
<dbReference type="Pfam" id="PF20644">
    <property type="entry name" value="Rrn7_cyclin_N"/>
    <property type="match status" value="1"/>
</dbReference>
<reference evidence="13 14" key="1">
    <citation type="submission" date="2014-02" db="EMBL/GenBank/DDBJ databases">
        <title>Transposable element dynamics among asymbiotic and ectomycorrhizal Amanita fungi.</title>
        <authorList>
            <consortium name="DOE Joint Genome Institute"/>
            <person name="Hess J."/>
            <person name="Skrede I."/>
            <person name="Wolfe B."/>
            <person name="LaButti K."/>
            <person name="Ohm R.A."/>
            <person name="Grigoriev I.V."/>
            <person name="Pringle A."/>
        </authorList>
    </citation>
    <scope>NUCLEOTIDE SEQUENCE [LARGE SCALE GENOMIC DNA]</scope>
    <source>
        <strain evidence="13 14">SKay4041</strain>
    </source>
</reference>
<evidence type="ECO:0000256" key="1">
    <source>
        <dbReference type="ARBA" id="ARBA00004604"/>
    </source>
</evidence>
<proteinExistence type="inferred from homology"/>
<evidence type="ECO:0008006" key="15">
    <source>
        <dbReference type="Google" id="ProtNLM"/>
    </source>
</evidence>
<name>A0A2A9NY19_9AGAR</name>
<dbReference type="AlphaFoldDB" id="A0A2A9NY19"/>
<dbReference type="GO" id="GO:0001164">
    <property type="term" value="F:RNA polymerase I core promoter sequence-specific DNA binding"/>
    <property type="evidence" value="ECO:0007669"/>
    <property type="project" value="InterPro"/>
</dbReference>
<evidence type="ECO:0000256" key="8">
    <source>
        <dbReference type="ARBA" id="ARBA00023163"/>
    </source>
</evidence>
<keyword evidence="5" id="KW-0862">Zinc</keyword>
<evidence type="ECO:0000256" key="7">
    <source>
        <dbReference type="ARBA" id="ARBA00023125"/>
    </source>
</evidence>
<dbReference type="GO" id="GO:0070860">
    <property type="term" value="C:RNA polymerase I core factor complex"/>
    <property type="evidence" value="ECO:0007669"/>
    <property type="project" value="InterPro"/>
</dbReference>
<dbReference type="OrthoDB" id="428577at2759"/>
<feature type="region of interest" description="Disordered" evidence="10">
    <location>
        <begin position="132"/>
        <end position="208"/>
    </location>
</feature>
<evidence type="ECO:0000256" key="9">
    <source>
        <dbReference type="ARBA" id="ARBA00023242"/>
    </source>
</evidence>
<keyword evidence="8" id="KW-0804">Transcription</keyword>
<comment type="similarity">
    <text evidence="2">Belongs to the RRN7/TAF1B family.</text>
</comment>
<sequence length="557" mass="62708">MPSKRRCPTCGSKQWHKEPSSGMITCSEGHVLQNYRNESKETENIGLHMMYKRTLRKNKQKKDTSSKADPKLYHGAKGRYLYFQCLQLLLRLQIDALTTLWKLPPLFEVVCRDFWALNLCLLSQPIPGEAQEADHSNTLTVDTPEPDGQNPKNRDKPLETGAESDNDGSDLEKFLDENSGSSSVSEDEMVQKEETQGTSQSKARRGKIQDQEGAPITIALLVVTCWMLRVPVVYQDFINAIENYELPYLDCTRLFTIDMTSHLTKHSMQALTPHHAPAVLVIHSISRRLAKRIHSTYGITIPEASAGPILWRAVCSMGGTPTFYMLAKRLSQVLALPLTLYTLPNAENYQYDDAPVEVAFTAVIVMVLKMVYGLDGQRRAPRNSSDPVCSLPSIEEYMTYLRSINNQDISLFDSRKTLPVGCLGEGQLDEYLTFCEKALLGAKDEDSGNGILSTLFPLQKTDTRTTLEGVNHNRKTSPHQAPPIVGRETSLRPGAEYTIWSGRDVFGNVPEEYWEIIKKAARWTGVDEDYLCDVIDKYEGRLMSWWKRRSDVGGVGC</sequence>
<dbReference type="EMBL" id="KZ301977">
    <property type="protein sequence ID" value="PFH52800.1"/>
    <property type="molecule type" value="Genomic_DNA"/>
</dbReference>
<dbReference type="GO" id="GO:0042790">
    <property type="term" value="P:nucleolar large rRNA transcription by RNA polymerase I"/>
    <property type="evidence" value="ECO:0007669"/>
    <property type="project" value="TreeGrafter"/>
</dbReference>
<dbReference type="InterPro" id="IPR033599">
    <property type="entry name" value="TAF1B/Rrn7"/>
</dbReference>
<feature type="domain" description="Rrn7/TAF1B C-terminal cyclin" evidence="12">
    <location>
        <begin position="282"/>
        <end position="438"/>
    </location>
</feature>
<comment type="subcellular location">
    <subcellularLocation>
        <location evidence="1">Nucleus</location>
        <location evidence="1">Nucleolus</location>
    </subcellularLocation>
</comment>